<name>A0A124GNF7_PICGL</name>
<sequence length="58" mass="6661">MYVMVKCFHSDGQRSPLTQDPYLSLEALLEPDPLSRPTYVIDRGDWQGRSSHLNPDDL</sequence>
<gene>
    <name evidence="1" type="ORF">ABT39_MTgene4678</name>
</gene>
<protein>
    <submittedName>
        <fullName evidence="1">Uncharacterized protein</fullName>
    </submittedName>
</protein>
<dbReference type="EMBL" id="LKAM01000005">
    <property type="protein sequence ID" value="KUM48663.1"/>
    <property type="molecule type" value="Genomic_DNA"/>
</dbReference>
<keyword evidence="1" id="KW-0496">Mitochondrion</keyword>
<dbReference type="AlphaFoldDB" id="A0A124GNF7"/>
<comment type="caution">
    <text evidence="1">The sequence shown here is derived from an EMBL/GenBank/DDBJ whole genome shotgun (WGS) entry which is preliminary data.</text>
</comment>
<evidence type="ECO:0000313" key="1">
    <source>
        <dbReference type="EMBL" id="KUM48663.1"/>
    </source>
</evidence>
<geneLocation type="mitochondrion" evidence="1"/>
<accession>A0A124GNF7</accession>
<proteinExistence type="predicted"/>
<organism evidence="1">
    <name type="scientific">Picea glauca</name>
    <name type="common">White spruce</name>
    <name type="synonym">Pinus glauca</name>
    <dbReference type="NCBI Taxonomy" id="3330"/>
    <lineage>
        <taxon>Eukaryota</taxon>
        <taxon>Viridiplantae</taxon>
        <taxon>Streptophyta</taxon>
        <taxon>Embryophyta</taxon>
        <taxon>Tracheophyta</taxon>
        <taxon>Spermatophyta</taxon>
        <taxon>Pinopsida</taxon>
        <taxon>Pinidae</taxon>
        <taxon>Conifers I</taxon>
        <taxon>Pinales</taxon>
        <taxon>Pinaceae</taxon>
        <taxon>Picea</taxon>
    </lineage>
</organism>
<reference evidence="1" key="1">
    <citation type="journal article" date="2015" name="Genome Biol. Evol.">
        <title>Organellar Genomes of White Spruce (Picea glauca): Assembly and Annotation.</title>
        <authorList>
            <person name="Jackman S.D."/>
            <person name="Warren R.L."/>
            <person name="Gibb E.A."/>
            <person name="Vandervalk B.P."/>
            <person name="Mohamadi H."/>
            <person name="Chu J."/>
            <person name="Raymond A."/>
            <person name="Pleasance S."/>
            <person name="Coope R."/>
            <person name="Wildung M.R."/>
            <person name="Ritland C.E."/>
            <person name="Bousquet J."/>
            <person name="Jones S.J."/>
            <person name="Bohlmann J."/>
            <person name="Birol I."/>
        </authorList>
    </citation>
    <scope>NUCLEOTIDE SEQUENCE [LARGE SCALE GENOMIC DNA]</scope>
    <source>
        <tissue evidence="1">Flushing bud</tissue>
    </source>
</reference>